<dbReference type="EMBL" id="OZ023720">
    <property type="protein sequence ID" value="CAK9869258.1"/>
    <property type="molecule type" value="Genomic_DNA"/>
</dbReference>
<dbReference type="Proteomes" id="UP001497522">
    <property type="component" value="Chromosome 19"/>
</dbReference>
<keyword evidence="3" id="KW-1185">Reference proteome</keyword>
<feature type="non-terminal residue" evidence="2">
    <location>
        <position position="1"/>
    </location>
</feature>
<evidence type="ECO:0000313" key="2">
    <source>
        <dbReference type="EMBL" id="CAK9869258.1"/>
    </source>
</evidence>
<sequence>MDSPGDGDDEEGSKTVGKSKKRRQRRSKSLKAAVSSASPGRSRSPLGIFKCITTTSGCSVSTQASSSSTEAEKDFGVSIAERLSAAEARQGLDSPSDHVLIVEMQADKGGIQGLGLSPEIPLGSLEEENPAAAAASKSLLVWPLQATQFEPSITTNGGIRELVFAQRFPRAFAELRQRSVADNHSDMMTVQQENGIEGGGGARGSSTKLVFFKEAADPSYLGRVHAVEPLGHIAPPQARQPLASFGTPHLT</sequence>
<evidence type="ECO:0000256" key="1">
    <source>
        <dbReference type="SAM" id="MobiDB-lite"/>
    </source>
</evidence>
<protein>
    <submittedName>
        <fullName evidence="2">Uncharacterized protein</fullName>
    </submittedName>
</protein>
<gene>
    <name evidence="2" type="ORF">CSSPJE1EN2_LOCUS12016</name>
</gene>
<feature type="compositionally biased region" description="Acidic residues" evidence="1">
    <location>
        <begin position="1"/>
        <end position="11"/>
    </location>
</feature>
<feature type="region of interest" description="Disordered" evidence="1">
    <location>
        <begin position="1"/>
        <end position="47"/>
    </location>
</feature>
<feature type="compositionally biased region" description="Basic residues" evidence="1">
    <location>
        <begin position="17"/>
        <end position="29"/>
    </location>
</feature>
<reference evidence="2" key="1">
    <citation type="submission" date="2024-03" db="EMBL/GenBank/DDBJ databases">
        <authorList>
            <consortium name="ELIXIR-Norway"/>
            <consortium name="Elixir Norway"/>
        </authorList>
    </citation>
    <scope>NUCLEOTIDE SEQUENCE</scope>
</reference>
<proteinExistence type="predicted"/>
<accession>A0ABP1B3F3</accession>
<organism evidence="2 3">
    <name type="scientific">Sphagnum jensenii</name>
    <dbReference type="NCBI Taxonomy" id="128206"/>
    <lineage>
        <taxon>Eukaryota</taxon>
        <taxon>Viridiplantae</taxon>
        <taxon>Streptophyta</taxon>
        <taxon>Embryophyta</taxon>
        <taxon>Bryophyta</taxon>
        <taxon>Sphagnophytina</taxon>
        <taxon>Sphagnopsida</taxon>
        <taxon>Sphagnales</taxon>
        <taxon>Sphagnaceae</taxon>
        <taxon>Sphagnum</taxon>
    </lineage>
</organism>
<evidence type="ECO:0000313" key="3">
    <source>
        <dbReference type="Proteomes" id="UP001497522"/>
    </source>
</evidence>
<feature type="non-terminal residue" evidence="2">
    <location>
        <position position="251"/>
    </location>
</feature>
<name>A0ABP1B3F3_9BRYO</name>